<evidence type="ECO:0000256" key="7">
    <source>
        <dbReference type="HAMAP-Rule" id="MF_01008"/>
    </source>
</evidence>
<dbReference type="GO" id="GO:0000976">
    <property type="term" value="F:transcription cis-regulatory region binding"/>
    <property type="evidence" value="ECO:0007669"/>
    <property type="project" value="TreeGrafter"/>
</dbReference>
<name>A0A9D1CSH7_9FIRM</name>
<dbReference type="EMBL" id="DVGA01000041">
    <property type="protein sequence ID" value="HIQ78413.1"/>
    <property type="molecule type" value="Genomic_DNA"/>
</dbReference>
<dbReference type="Pfam" id="PF02381">
    <property type="entry name" value="MraZ"/>
    <property type="match status" value="2"/>
</dbReference>
<dbReference type="InterPro" id="IPR035644">
    <property type="entry name" value="MraZ_C"/>
</dbReference>
<dbReference type="GO" id="GO:0003700">
    <property type="term" value="F:DNA-binding transcription factor activity"/>
    <property type="evidence" value="ECO:0007669"/>
    <property type="project" value="UniProtKB-UniRule"/>
</dbReference>
<accession>A0A9D1CSH7</accession>
<reference evidence="9" key="2">
    <citation type="journal article" date="2021" name="PeerJ">
        <title>Extensive microbial diversity within the chicken gut microbiome revealed by metagenomics and culture.</title>
        <authorList>
            <person name="Gilroy R."/>
            <person name="Ravi A."/>
            <person name="Getino M."/>
            <person name="Pursley I."/>
            <person name="Horton D.L."/>
            <person name="Alikhan N.F."/>
            <person name="Baker D."/>
            <person name="Gharbi K."/>
            <person name="Hall N."/>
            <person name="Watson M."/>
            <person name="Adriaenssens E.M."/>
            <person name="Foster-Nyarko E."/>
            <person name="Jarju S."/>
            <person name="Secka A."/>
            <person name="Antonio M."/>
            <person name="Oren A."/>
            <person name="Chaudhuri R.R."/>
            <person name="La Ragione R."/>
            <person name="Hildebrand F."/>
            <person name="Pallen M.J."/>
        </authorList>
    </citation>
    <scope>NUCLEOTIDE SEQUENCE</scope>
    <source>
        <strain evidence="9">ChiBcolR7-354</strain>
    </source>
</reference>
<evidence type="ECO:0000313" key="9">
    <source>
        <dbReference type="EMBL" id="HIQ78413.1"/>
    </source>
</evidence>
<organism evidence="9 10">
    <name type="scientific">Candidatus Scatomorpha intestinavium</name>
    <dbReference type="NCBI Taxonomy" id="2840922"/>
    <lineage>
        <taxon>Bacteria</taxon>
        <taxon>Bacillati</taxon>
        <taxon>Bacillota</taxon>
        <taxon>Clostridia</taxon>
        <taxon>Eubacteriales</taxon>
        <taxon>Candidatus Scatomorpha</taxon>
    </lineage>
</organism>
<evidence type="ECO:0000256" key="2">
    <source>
        <dbReference type="ARBA" id="ARBA00022490"/>
    </source>
</evidence>
<keyword evidence="4 7" id="KW-0805">Transcription regulation</keyword>
<evidence type="ECO:0000256" key="3">
    <source>
        <dbReference type="ARBA" id="ARBA00022737"/>
    </source>
</evidence>
<dbReference type="InterPro" id="IPR038619">
    <property type="entry name" value="MraZ_sf"/>
</dbReference>
<dbReference type="CDD" id="cd16320">
    <property type="entry name" value="MraZ_N"/>
    <property type="match status" value="1"/>
</dbReference>
<comment type="subunit">
    <text evidence="7">Forms oligomers.</text>
</comment>
<dbReference type="InterPro" id="IPR037914">
    <property type="entry name" value="SpoVT-AbrB_sf"/>
</dbReference>
<dbReference type="PROSITE" id="PS51740">
    <property type="entry name" value="SPOVT_ABRB"/>
    <property type="match status" value="2"/>
</dbReference>
<comment type="subcellular location">
    <subcellularLocation>
        <location evidence="7">Cytoplasm</location>
        <location evidence="7">Nucleoid</location>
    </subcellularLocation>
</comment>
<evidence type="ECO:0000259" key="8">
    <source>
        <dbReference type="PROSITE" id="PS51740"/>
    </source>
</evidence>
<dbReference type="AlphaFoldDB" id="A0A9D1CSH7"/>
<dbReference type="NCBIfam" id="TIGR00242">
    <property type="entry name" value="division/cell wall cluster transcriptional repressor MraZ"/>
    <property type="match status" value="1"/>
</dbReference>
<dbReference type="Proteomes" id="UP000824262">
    <property type="component" value="Unassembled WGS sequence"/>
</dbReference>
<keyword evidence="6 7" id="KW-0804">Transcription</keyword>
<dbReference type="InterPro" id="IPR003444">
    <property type="entry name" value="MraZ"/>
</dbReference>
<evidence type="ECO:0000256" key="6">
    <source>
        <dbReference type="ARBA" id="ARBA00023163"/>
    </source>
</evidence>
<dbReference type="CDD" id="cd16321">
    <property type="entry name" value="MraZ_C"/>
    <property type="match status" value="1"/>
</dbReference>
<dbReference type="HAMAP" id="MF_01008">
    <property type="entry name" value="MraZ"/>
    <property type="match status" value="1"/>
</dbReference>
<dbReference type="PANTHER" id="PTHR34701:SF1">
    <property type="entry name" value="TRANSCRIPTIONAL REGULATOR MRAZ"/>
    <property type="match status" value="1"/>
</dbReference>
<feature type="domain" description="SpoVT-AbrB" evidence="8">
    <location>
        <begin position="72"/>
        <end position="115"/>
    </location>
</feature>
<dbReference type="PANTHER" id="PTHR34701">
    <property type="entry name" value="TRANSCRIPTIONAL REGULATOR MRAZ"/>
    <property type="match status" value="1"/>
</dbReference>
<dbReference type="GO" id="GO:2000143">
    <property type="term" value="P:negative regulation of DNA-templated transcription initiation"/>
    <property type="evidence" value="ECO:0007669"/>
    <property type="project" value="TreeGrafter"/>
</dbReference>
<keyword evidence="3" id="KW-0677">Repeat</keyword>
<comment type="caution">
    <text evidence="9">The sequence shown here is derived from an EMBL/GenBank/DDBJ whole genome shotgun (WGS) entry which is preliminary data.</text>
</comment>
<evidence type="ECO:0000256" key="1">
    <source>
        <dbReference type="ARBA" id="ARBA00013860"/>
    </source>
</evidence>
<sequence>MTGEYQHTLDSKGRIFIPARLREELGDTFYLTVSDERCLRAYNAEGWQSFVDRIRTMPYVDRKKMRPFFACAAKCELDAQGRALLPQMLRDFAGLTKGVTVVGCDDHAELWDSAAWAEVRGGEISPEYISAMMKELNF</sequence>
<evidence type="ECO:0000313" key="10">
    <source>
        <dbReference type="Proteomes" id="UP000824262"/>
    </source>
</evidence>
<dbReference type="InterPro" id="IPR007159">
    <property type="entry name" value="SpoVT-AbrB_dom"/>
</dbReference>
<evidence type="ECO:0000256" key="4">
    <source>
        <dbReference type="ARBA" id="ARBA00023015"/>
    </source>
</evidence>
<evidence type="ECO:0000256" key="5">
    <source>
        <dbReference type="ARBA" id="ARBA00023125"/>
    </source>
</evidence>
<reference evidence="9" key="1">
    <citation type="submission" date="2020-10" db="EMBL/GenBank/DDBJ databases">
        <authorList>
            <person name="Gilroy R."/>
        </authorList>
    </citation>
    <scope>NUCLEOTIDE SEQUENCE</scope>
    <source>
        <strain evidence="9">ChiBcolR7-354</strain>
    </source>
</reference>
<protein>
    <recommendedName>
        <fullName evidence="1 7">Transcriptional regulator MraZ</fullName>
    </recommendedName>
</protein>
<keyword evidence="5 7" id="KW-0238">DNA-binding</keyword>
<dbReference type="InterPro" id="IPR035642">
    <property type="entry name" value="MraZ_N"/>
</dbReference>
<dbReference type="InterPro" id="IPR020603">
    <property type="entry name" value="MraZ_dom"/>
</dbReference>
<gene>
    <name evidence="7 9" type="primary">mraZ</name>
    <name evidence="9" type="ORF">IAB77_04045</name>
</gene>
<proteinExistence type="inferred from homology"/>
<feature type="domain" description="SpoVT-AbrB" evidence="8">
    <location>
        <begin position="4"/>
        <end position="46"/>
    </location>
</feature>
<comment type="similarity">
    <text evidence="7">Belongs to the MraZ family.</text>
</comment>
<dbReference type="Gene3D" id="3.40.1550.20">
    <property type="entry name" value="Transcriptional regulator MraZ domain"/>
    <property type="match status" value="1"/>
</dbReference>
<keyword evidence="2 7" id="KW-0963">Cytoplasm</keyword>
<dbReference type="SUPFAM" id="SSF89447">
    <property type="entry name" value="AbrB/MazE/MraZ-like"/>
    <property type="match status" value="1"/>
</dbReference>
<dbReference type="GO" id="GO:0005737">
    <property type="term" value="C:cytoplasm"/>
    <property type="evidence" value="ECO:0007669"/>
    <property type="project" value="UniProtKB-UniRule"/>
</dbReference>
<dbReference type="GO" id="GO:0009295">
    <property type="term" value="C:nucleoid"/>
    <property type="evidence" value="ECO:0007669"/>
    <property type="project" value="UniProtKB-SubCell"/>
</dbReference>